<dbReference type="Gene3D" id="3.30.360.10">
    <property type="entry name" value="Dihydrodipicolinate Reductase, domain 2"/>
    <property type="match status" value="1"/>
</dbReference>
<reference evidence="3 4" key="1">
    <citation type="submission" date="2014-02" db="EMBL/GenBank/DDBJ databases">
        <title>Kosmotoga genome sequencing.</title>
        <authorList>
            <person name="Pollo S.M."/>
            <person name="Charchuk R."/>
            <person name="Nesbo C.L."/>
        </authorList>
    </citation>
    <scope>NUCLEOTIDE SEQUENCE [LARGE SCALE GENOMIC DNA]</scope>
    <source>
        <strain evidence="3 4">S304</strain>
    </source>
</reference>
<feature type="domain" description="Gfo/Idh/MocA-like oxidoreductase N-terminal" evidence="1">
    <location>
        <begin position="15"/>
        <end position="144"/>
    </location>
</feature>
<comment type="caution">
    <text evidence="3">The sequence shown here is derived from an EMBL/GenBank/DDBJ whole genome shotgun (WGS) entry which is preliminary data.</text>
</comment>
<name>A0A182C7N7_9BACT</name>
<sequence length="395" mass="44113">MMIQGHFFEEGKKLKYGMVGGGPGSFIGPVHRAAIAMNGQAQIVAGSFSPIFEETLMTAKELGISEDRAYKSFEEMAEKEAQRDDGIDFVSITVPNYLHYKVAKAFLEKGINVVCEKPLCFTIEEAEELMDLAAKNDVEFMVTYTYTGYPMVREARELVRKNILGDIRLIIAEYPQGWLAEPIEKEGQTQASWRTDPKYAGISNCVGDIGTHIENLAHFITNLEITSLSARLETFVEGRRLDDNAFILLKYENNASGSYWPSQVAIGNENGLKIRIYGTKGSLEWEQEHPNFLKLSLIGEPLKILSRGNDYLSESAQMYTRLPSGHPEGYFEAFANLYRSFCNKLSAKKTGEKSDELFPTVIDGARGVKFVHDCVKSSNKGGEWIDASFKIGGED</sequence>
<protein>
    <submittedName>
        <fullName evidence="3">Oxidoreductase</fullName>
    </submittedName>
</protein>
<dbReference type="Pfam" id="PF01408">
    <property type="entry name" value="GFO_IDH_MocA"/>
    <property type="match status" value="1"/>
</dbReference>
<dbReference type="InterPro" id="IPR051317">
    <property type="entry name" value="Gfo/Idh/MocA_oxidoreduct"/>
</dbReference>
<proteinExistence type="predicted"/>
<dbReference type="InterPro" id="IPR036291">
    <property type="entry name" value="NAD(P)-bd_dom_sf"/>
</dbReference>
<dbReference type="SUPFAM" id="SSF51735">
    <property type="entry name" value="NAD(P)-binding Rossmann-fold domains"/>
    <property type="match status" value="1"/>
</dbReference>
<keyword evidence="4" id="KW-1185">Reference proteome</keyword>
<accession>A0A182C7N7</accession>
<evidence type="ECO:0000313" key="4">
    <source>
        <dbReference type="Proteomes" id="UP000077339"/>
    </source>
</evidence>
<evidence type="ECO:0000259" key="1">
    <source>
        <dbReference type="Pfam" id="PF01408"/>
    </source>
</evidence>
<dbReference type="Gene3D" id="3.40.50.720">
    <property type="entry name" value="NAD(P)-binding Rossmann-like Domain"/>
    <property type="match status" value="1"/>
</dbReference>
<organism evidence="3 4">
    <name type="scientific">Kosmotoga arenicorallina S304</name>
    <dbReference type="NCBI Taxonomy" id="1453497"/>
    <lineage>
        <taxon>Bacteria</taxon>
        <taxon>Thermotogati</taxon>
        <taxon>Thermotogota</taxon>
        <taxon>Thermotogae</taxon>
        <taxon>Kosmotogales</taxon>
        <taxon>Kosmotogaceae</taxon>
        <taxon>Kosmotoga</taxon>
    </lineage>
</organism>
<dbReference type="AlphaFoldDB" id="A0A182C7N7"/>
<dbReference type="SUPFAM" id="SSF55347">
    <property type="entry name" value="Glyceraldehyde-3-phosphate dehydrogenase-like, C-terminal domain"/>
    <property type="match status" value="1"/>
</dbReference>
<feature type="domain" description="GFO/IDH/MocA-like oxidoreductase" evidence="2">
    <location>
        <begin position="152"/>
        <end position="284"/>
    </location>
</feature>
<dbReference type="PANTHER" id="PTHR43708:SF3">
    <property type="entry name" value="OXIDOREDUCTASE"/>
    <property type="match status" value="1"/>
</dbReference>
<dbReference type="PANTHER" id="PTHR43708">
    <property type="entry name" value="CONSERVED EXPRESSED OXIDOREDUCTASE (EUROFUNG)"/>
    <property type="match status" value="1"/>
</dbReference>
<dbReference type="InterPro" id="IPR055170">
    <property type="entry name" value="GFO_IDH_MocA-like_dom"/>
</dbReference>
<dbReference type="PATRIC" id="fig|1453497.3.peg.476"/>
<dbReference type="EMBL" id="JFHK01000002">
    <property type="protein sequence ID" value="OAA31694.1"/>
    <property type="molecule type" value="Genomic_DNA"/>
</dbReference>
<dbReference type="GO" id="GO:0000166">
    <property type="term" value="F:nucleotide binding"/>
    <property type="evidence" value="ECO:0007669"/>
    <property type="project" value="InterPro"/>
</dbReference>
<dbReference type="STRING" id="1453497.AT15_02380"/>
<dbReference type="RefSeq" id="WP_407656263.1">
    <property type="nucleotide sequence ID" value="NZ_JFHK01000002.1"/>
</dbReference>
<dbReference type="Proteomes" id="UP000077339">
    <property type="component" value="Unassembled WGS sequence"/>
</dbReference>
<evidence type="ECO:0000313" key="3">
    <source>
        <dbReference type="EMBL" id="OAA31694.1"/>
    </source>
</evidence>
<dbReference type="InterPro" id="IPR000683">
    <property type="entry name" value="Gfo/Idh/MocA-like_OxRdtase_N"/>
</dbReference>
<evidence type="ECO:0000259" key="2">
    <source>
        <dbReference type="Pfam" id="PF22725"/>
    </source>
</evidence>
<dbReference type="Pfam" id="PF22725">
    <property type="entry name" value="GFO_IDH_MocA_C3"/>
    <property type="match status" value="1"/>
</dbReference>
<gene>
    <name evidence="3" type="ORF">AT15_02380</name>
</gene>